<evidence type="ECO:0000256" key="5">
    <source>
        <dbReference type="HAMAP-Rule" id="MF_00373"/>
    </source>
</evidence>
<dbReference type="NCBIfam" id="TIGR00009">
    <property type="entry name" value="L28"/>
    <property type="match status" value="1"/>
</dbReference>
<dbReference type="SUPFAM" id="SSF143800">
    <property type="entry name" value="L28p-like"/>
    <property type="match status" value="1"/>
</dbReference>
<comment type="similarity">
    <text evidence="1 5">Belongs to the bacterial ribosomal protein bL28 family.</text>
</comment>
<evidence type="ECO:0000256" key="2">
    <source>
        <dbReference type="ARBA" id="ARBA00022980"/>
    </source>
</evidence>
<dbReference type="HAMAP" id="MF_00373">
    <property type="entry name" value="Ribosomal_bL28"/>
    <property type="match status" value="1"/>
</dbReference>
<evidence type="ECO:0000256" key="1">
    <source>
        <dbReference type="ARBA" id="ARBA00008760"/>
    </source>
</evidence>
<comment type="caution">
    <text evidence="6">The sequence shown here is derived from an EMBL/GenBank/DDBJ whole genome shotgun (WGS) entry which is preliminary data.</text>
</comment>
<dbReference type="InterPro" id="IPR037147">
    <property type="entry name" value="Ribosomal_bL28_sf"/>
</dbReference>
<evidence type="ECO:0000313" key="7">
    <source>
        <dbReference type="Proteomes" id="UP001291687"/>
    </source>
</evidence>
<name>A0ABU5NF43_9RICK</name>
<dbReference type="Proteomes" id="UP001291687">
    <property type="component" value="Unassembled WGS sequence"/>
</dbReference>
<dbReference type="InterPro" id="IPR026569">
    <property type="entry name" value="Ribosomal_bL28"/>
</dbReference>
<protein>
    <recommendedName>
        <fullName evidence="4 5">Large ribosomal subunit protein bL28</fullName>
    </recommendedName>
</protein>
<dbReference type="Gene3D" id="2.30.170.40">
    <property type="entry name" value="Ribosomal protein L28/L24"/>
    <property type="match status" value="1"/>
</dbReference>
<evidence type="ECO:0000313" key="6">
    <source>
        <dbReference type="EMBL" id="MEA0971779.1"/>
    </source>
</evidence>
<reference evidence="6 7" key="1">
    <citation type="submission" date="2023-03" db="EMBL/GenBank/DDBJ databases">
        <title>Host association and intracellularity evolved multiple times independently in the Rickettsiales.</title>
        <authorList>
            <person name="Castelli M."/>
            <person name="Nardi T."/>
            <person name="Gammuto L."/>
            <person name="Bellinzona G."/>
            <person name="Sabaneyeva E."/>
            <person name="Potekhin A."/>
            <person name="Serra V."/>
            <person name="Petroni G."/>
            <person name="Sassera D."/>
        </authorList>
    </citation>
    <scope>NUCLEOTIDE SEQUENCE [LARGE SCALE GENOMIC DNA]</scope>
    <source>
        <strain evidence="6 7">Sr 2-6</strain>
    </source>
</reference>
<gene>
    <name evidence="5" type="primary">rpmB</name>
    <name evidence="6" type="ORF">Megvenef_01767</name>
</gene>
<dbReference type="PANTHER" id="PTHR13528:SF2">
    <property type="entry name" value="LARGE RIBOSOMAL SUBUNIT PROTEIN BL28M"/>
    <property type="match status" value="1"/>
</dbReference>
<dbReference type="EMBL" id="JARJFB010000270">
    <property type="protein sequence ID" value="MEA0971779.1"/>
    <property type="molecule type" value="Genomic_DNA"/>
</dbReference>
<sequence>MSRKCELTGVAVQYGNNVSHSQRKTRRRFEPNIKTVEYKSEITGQKYRLKVVARALRTVEKNGGFDLFILKANDSMMSDKAKKVKREIFKKKKELAA</sequence>
<dbReference type="InterPro" id="IPR001383">
    <property type="entry name" value="Ribosomal_bL28_bact-type"/>
</dbReference>
<accession>A0ABU5NF43</accession>
<keyword evidence="3 5" id="KW-0687">Ribonucleoprotein</keyword>
<dbReference type="RefSeq" id="WP_322777703.1">
    <property type="nucleotide sequence ID" value="NZ_JARJFB010000270.1"/>
</dbReference>
<keyword evidence="2 5" id="KW-0689">Ribosomal protein</keyword>
<dbReference type="GO" id="GO:0005840">
    <property type="term" value="C:ribosome"/>
    <property type="evidence" value="ECO:0007669"/>
    <property type="project" value="UniProtKB-KW"/>
</dbReference>
<evidence type="ECO:0000256" key="4">
    <source>
        <dbReference type="ARBA" id="ARBA00035174"/>
    </source>
</evidence>
<dbReference type="PANTHER" id="PTHR13528">
    <property type="entry name" value="39S RIBOSOMAL PROTEIN L28, MITOCHONDRIAL"/>
    <property type="match status" value="1"/>
</dbReference>
<evidence type="ECO:0000256" key="3">
    <source>
        <dbReference type="ARBA" id="ARBA00023274"/>
    </source>
</evidence>
<keyword evidence="7" id="KW-1185">Reference proteome</keyword>
<dbReference type="InterPro" id="IPR034704">
    <property type="entry name" value="Ribosomal_bL28/bL31-like_sf"/>
</dbReference>
<proteinExistence type="inferred from homology"/>
<organism evidence="6 7">
    <name type="scientific">Candidatus Megaera venefica</name>
    <dbReference type="NCBI Taxonomy" id="2055910"/>
    <lineage>
        <taxon>Bacteria</taxon>
        <taxon>Pseudomonadati</taxon>
        <taxon>Pseudomonadota</taxon>
        <taxon>Alphaproteobacteria</taxon>
        <taxon>Rickettsiales</taxon>
        <taxon>Rickettsiaceae</taxon>
        <taxon>Candidatus Megaera</taxon>
    </lineage>
</organism>
<dbReference type="Pfam" id="PF00830">
    <property type="entry name" value="Ribosomal_L28"/>
    <property type="match status" value="1"/>
</dbReference>